<dbReference type="GO" id="GO:0005615">
    <property type="term" value="C:extracellular space"/>
    <property type="evidence" value="ECO:0007669"/>
    <property type="project" value="UniProtKB-KW"/>
</dbReference>
<dbReference type="InParanoid" id="A0A3Q1G3J9"/>
<dbReference type="STRING" id="80966.ENSAPOP00000022362"/>
<sequence length="132" mass="16000">MYQRDKPDFRKKFEFFLSFFRAATVDFTMRFNVLFFMLVLSYLCLALAQVSYDDCCLKYVKKMGHSTQKHAVRYREQKIDGGCNIPAIIFTMRRGRMFCTDPREKWVQDLMKRIDKRESRNDKYHSRHLNRG</sequence>
<dbReference type="SMART" id="SM00199">
    <property type="entry name" value="SCY"/>
    <property type="match status" value="1"/>
</dbReference>
<evidence type="ECO:0000256" key="1">
    <source>
        <dbReference type="ARBA" id="ARBA00022514"/>
    </source>
</evidence>
<dbReference type="GO" id="GO:0048538">
    <property type="term" value="P:thymus development"/>
    <property type="evidence" value="ECO:0007669"/>
    <property type="project" value="Ensembl"/>
</dbReference>
<protein>
    <submittedName>
        <fullName evidence="3">Chemokine (C-C motif) ligand 25a</fullName>
    </submittedName>
</protein>
<proteinExistence type="predicted"/>
<dbReference type="GO" id="GO:0072679">
    <property type="term" value="P:thymocyte migration"/>
    <property type="evidence" value="ECO:0007669"/>
    <property type="project" value="Ensembl"/>
</dbReference>
<reference evidence="3" key="2">
    <citation type="submission" date="2025-09" db="UniProtKB">
        <authorList>
            <consortium name="Ensembl"/>
        </authorList>
    </citation>
    <scope>IDENTIFICATION</scope>
</reference>
<dbReference type="Pfam" id="PF00048">
    <property type="entry name" value="IL8"/>
    <property type="match status" value="1"/>
</dbReference>
<evidence type="ECO:0000313" key="3">
    <source>
        <dbReference type="Ensembl" id="ENSAPOP00000022362.1"/>
    </source>
</evidence>
<dbReference type="GO" id="GO:0006955">
    <property type="term" value="P:immune response"/>
    <property type="evidence" value="ECO:0007669"/>
    <property type="project" value="InterPro"/>
</dbReference>
<dbReference type="SUPFAM" id="SSF54117">
    <property type="entry name" value="Interleukin 8-like chemokines"/>
    <property type="match status" value="1"/>
</dbReference>
<dbReference type="CDD" id="cd00169">
    <property type="entry name" value="Chemokine"/>
    <property type="match status" value="1"/>
</dbReference>
<dbReference type="InterPro" id="IPR036048">
    <property type="entry name" value="Interleukin_8-like_sf"/>
</dbReference>
<dbReference type="InterPro" id="IPR001811">
    <property type="entry name" value="Chemokine_IL8-like_dom"/>
</dbReference>
<accession>A0A3Q1G3J9</accession>
<organism evidence="3 4">
    <name type="scientific">Acanthochromis polyacanthus</name>
    <name type="common">spiny chromis</name>
    <dbReference type="NCBI Taxonomy" id="80966"/>
    <lineage>
        <taxon>Eukaryota</taxon>
        <taxon>Metazoa</taxon>
        <taxon>Chordata</taxon>
        <taxon>Craniata</taxon>
        <taxon>Vertebrata</taxon>
        <taxon>Euteleostomi</taxon>
        <taxon>Actinopterygii</taxon>
        <taxon>Neopterygii</taxon>
        <taxon>Teleostei</taxon>
        <taxon>Neoteleostei</taxon>
        <taxon>Acanthomorphata</taxon>
        <taxon>Ovalentaria</taxon>
        <taxon>Pomacentridae</taxon>
        <taxon>Acanthochromis</taxon>
    </lineage>
</organism>
<dbReference type="PANTHER" id="PTHR12015:SF186">
    <property type="entry name" value="C-C MOTIF CHEMOKINE 21-LIKE-RELATED"/>
    <property type="match status" value="1"/>
</dbReference>
<dbReference type="Proteomes" id="UP000257200">
    <property type="component" value="Unplaced"/>
</dbReference>
<name>A0A3Q1G3J9_9TELE</name>
<dbReference type="PANTHER" id="PTHR12015">
    <property type="entry name" value="SMALL INDUCIBLE CYTOKINE A"/>
    <property type="match status" value="1"/>
</dbReference>
<dbReference type="Ensembl" id="ENSAPOT00000013973.1">
    <property type="protein sequence ID" value="ENSAPOP00000022362.1"/>
    <property type="gene ID" value="ENSAPOG00000003504.1"/>
</dbReference>
<evidence type="ECO:0000259" key="2">
    <source>
        <dbReference type="SMART" id="SM00199"/>
    </source>
</evidence>
<keyword evidence="1" id="KW-0202">Cytokine</keyword>
<reference evidence="3" key="1">
    <citation type="submission" date="2025-08" db="UniProtKB">
        <authorList>
            <consortium name="Ensembl"/>
        </authorList>
    </citation>
    <scope>IDENTIFICATION</scope>
</reference>
<dbReference type="GO" id="GO:0097535">
    <property type="term" value="P:lymphoid lineage cell migration into thymus"/>
    <property type="evidence" value="ECO:0007669"/>
    <property type="project" value="Ensembl"/>
</dbReference>
<dbReference type="GeneTree" id="ENSGT00900000141362"/>
<feature type="domain" description="Chemokine interleukin-8-like" evidence="2">
    <location>
        <begin position="52"/>
        <end position="114"/>
    </location>
</feature>
<dbReference type="Gene3D" id="2.40.50.40">
    <property type="match status" value="1"/>
</dbReference>
<dbReference type="AlphaFoldDB" id="A0A3Q1G3J9"/>
<dbReference type="GO" id="GO:0008009">
    <property type="term" value="F:chemokine activity"/>
    <property type="evidence" value="ECO:0007669"/>
    <property type="project" value="InterPro"/>
</dbReference>
<keyword evidence="4" id="KW-1185">Reference proteome</keyword>
<dbReference type="FunCoup" id="A0A3Q1G3J9">
    <property type="interactions" value="867"/>
</dbReference>
<evidence type="ECO:0000313" key="4">
    <source>
        <dbReference type="Proteomes" id="UP000257200"/>
    </source>
</evidence>
<dbReference type="InterPro" id="IPR039809">
    <property type="entry name" value="Chemokine_b/g/d"/>
</dbReference>